<feature type="region of interest" description="Disordered" evidence="7">
    <location>
        <begin position="1"/>
        <end position="47"/>
    </location>
</feature>
<dbReference type="Gene3D" id="3.90.20.20">
    <property type="match status" value="1"/>
</dbReference>
<dbReference type="PROSITE" id="PS01071">
    <property type="entry name" value="GRPE"/>
    <property type="match status" value="1"/>
</dbReference>
<evidence type="ECO:0000256" key="4">
    <source>
        <dbReference type="RuleBase" id="RU000639"/>
    </source>
</evidence>
<evidence type="ECO:0000256" key="7">
    <source>
        <dbReference type="SAM" id="MobiDB-lite"/>
    </source>
</evidence>
<dbReference type="InterPro" id="IPR009012">
    <property type="entry name" value="GrpE_head"/>
</dbReference>
<gene>
    <name evidence="3" type="primary">grpE</name>
    <name evidence="8" type="ORF">CHTY_000560</name>
</gene>
<feature type="compositionally biased region" description="Low complexity" evidence="7">
    <location>
        <begin position="11"/>
        <end position="24"/>
    </location>
</feature>
<evidence type="ECO:0000313" key="9">
    <source>
        <dbReference type="Proteomes" id="UP001195571"/>
    </source>
</evidence>
<keyword evidence="6" id="KW-0175">Coiled coil</keyword>
<evidence type="ECO:0000256" key="5">
    <source>
        <dbReference type="RuleBase" id="RU004478"/>
    </source>
</evidence>
<proteinExistence type="inferred from homology"/>
<dbReference type="SUPFAM" id="SSF51064">
    <property type="entry name" value="Head domain of nucleotide exchange factor GrpE"/>
    <property type="match status" value="1"/>
</dbReference>
<feature type="compositionally biased region" description="Basic and acidic residues" evidence="7">
    <location>
        <begin position="28"/>
        <end position="47"/>
    </location>
</feature>
<evidence type="ECO:0000256" key="3">
    <source>
        <dbReference type="HAMAP-Rule" id="MF_01151"/>
    </source>
</evidence>
<protein>
    <recommendedName>
        <fullName evidence="3 4">Protein GrpE</fullName>
    </recommendedName>
    <alternativeName>
        <fullName evidence="3">HSP-70 cofactor</fullName>
    </alternativeName>
</protein>
<dbReference type="Pfam" id="PF01025">
    <property type="entry name" value="GrpE"/>
    <property type="match status" value="1"/>
</dbReference>
<evidence type="ECO:0000256" key="1">
    <source>
        <dbReference type="ARBA" id="ARBA00009054"/>
    </source>
</evidence>
<keyword evidence="3" id="KW-0963">Cytoplasm</keyword>
<comment type="subcellular location">
    <subcellularLocation>
        <location evidence="3">Cytoplasm</location>
    </subcellularLocation>
</comment>
<evidence type="ECO:0000256" key="2">
    <source>
        <dbReference type="ARBA" id="ARBA00023186"/>
    </source>
</evidence>
<accession>A0ABS5CXN0</accession>
<dbReference type="EMBL" id="JACAOD020000001">
    <property type="protein sequence ID" value="MBP5835724.1"/>
    <property type="molecule type" value="Genomic_DNA"/>
</dbReference>
<feature type="coiled-coil region" evidence="6">
    <location>
        <begin position="82"/>
        <end position="117"/>
    </location>
</feature>
<feature type="compositionally biased region" description="Basic and acidic residues" evidence="7">
    <location>
        <begin position="67"/>
        <end position="76"/>
    </location>
</feature>
<comment type="caution">
    <text evidence="8">The sequence shown here is derived from an EMBL/GenBank/DDBJ whole genome shotgun (WGS) entry which is preliminary data.</text>
</comment>
<comment type="similarity">
    <text evidence="1 3 5">Belongs to the GrpE family.</text>
</comment>
<sequence length="253" mass="29069">MFLDQEKDQKANQNANADANSNANTHQEASKVAEEQTHNNNHDASINKDTAHCCCHKSDLKNSPTSTKKETDKSLDKQNICEGEHLTQITKLKTQIKELQQQNKKQIDIENELLKNKAELINFKKRMQQQKIQEVKYASSAFISNLLIPLEQLEKVLEFSTDNELLKKYLLGFQMIQQQIKTILKEEGVEEIQALGQVFDPKVHYALETVSDPQKPNKTIISVLQKGYFYKDKILKPAMVQINEWSDKNGENK</sequence>
<dbReference type="RefSeq" id="WP_203551985.1">
    <property type="nucleotide sequence ID" value="NZ_JACAOD020000001.1"/>
</dbReference>
<feature type="region of interest" description="Disordered" evidence="7">
    <location>
        <begin position="57"/>
        <end position="76"/>
    </location>
</feature>
<dbReference type="InterPro" id="IPR013805">
    <property type="entry name" value="GrpE_CC"/>
</dbReference>
<dbReference type="Gene3D" id="2.30.22.10">
    <property type="entry name" value="Head domain of nucleotide exchange factor GrpE"/>
    <property type="match status" value="1"/>
</dbReference>
<feature type="compositionally biased region" description="Basic and acidic residues" evidence="7">
    <location>
        <begin position="1"/>
        <end position="10"/>
    </location>
</feature>
<dbReference type="PANTHER" id="PTHR21237">
    <property type="entry name" value="GRPE PROTEIN"/>
    <property type="match status" value="1"/>
</dbReference>
<dbReference type="SUPFAM" id="SSF58014">
    <property type="entry name" value="Coiled-coil domain of nucleotide exchange factor GrpE"/>
    <property type="match status" value="1"/>
</dbReference>
<keyword evidence="9" id="KW-1185">Reference proteome</keyword>
<keyword evidence="2 3" id="KW-0143">Chaperone</keyword>
<comment type="function">
    <text evidence="3 4">Participates actively in the response to hyperosmotic and heat shock by preventing the aggregation of stress-denatured proteins, in association with DnaK and GrpE. It is the nucleotide exchange factor for DnaK and may function as a thermosensor. Unfolded proteins bind initially to DnaJ; upon interaction with the DnaJ-bound protein, DnaK hydrolyzes its bound ATP, resulting in the formation of a stable complex. GrpE releases ADP from DnaK; ATP binding to DnaK triggers the release of the substrate protein, thus completing the reaction cycle. Several rounds of ATP-dependent interactions between DnaJ, DnaK and GrpE are required for fully efficient folding.</text>
</comment>
<name>A0ABS5CXN0_9MOLU</name>
<evidence type="ECO:0000313" key="8">
    <source>
        <dbReference type="EMBL" id="MBP5835724.1"/>
    </source>
</evidence>
<dbReference type="Proteomes" id="UP001195571">
    <property type="component" value="Unassembled WGS sequence"/>
</dbReference>
<dbReference type="PANTHER" id="PTHR21237:SF23">
    <property type="entry name" value="GRPE PROTEIN HOMOLOG, MITOCHONDRIAL"/>
    <property type="match status" value="1"/>
</dbReference>
<dbReference type="HAMAP" id="MF_01151">
    <property type="entry name" value="GrpE"/>
    <property type="match status" value="1"/>
</dbReference>
<organism evidence="8 9">
    <name type="scientific">Candidatus Phytoplasma meliae</name>
    <dbReference type="NCBI Taxonomy" id="1848402"/>
    <lineage>
        <taxon>Bacteria</taxon>
        <taxon>Bacillati</taxon>
        <taxon>Mycoplasmatota</taxon>
        <taxon>Mollicutes</taxon>
        <taxon>Acholeplasmatales</taxon>
        <taxon>Acholeplasmataceae</taxon>
        <taxon>Candidatus Phytoplasma</taxon>
        <taxon>16SrXIII (Mexican periwinkle virescence group)</taxon>
    </lineage>
</organism>
<comment type="subunit">
    <text evidence="3">Homodimer.</text>
</comment>
<dbReference type="InterPro" id="IPR000740">
    <property type="entry name" value="GrpE"/>
</dbReference>
<dbReference type="CDD" id="cd00446">
    <property type="entry name" value="GrpE"/>
    <property type="match status" value="1"/>
</dbReference>
<evidence type="ECO:0000256" key="6">
    <source>
        <dbReference type="SAM" id="Coils"/>
    </source>
</evidence>
<keyword evidence="3 4" id="KW-0346">Stress response</keyword>
<dbReference type="PRINTS" id="PR00773">
    <property type="entry name" value="GRPEPROTEIN"/>
</dbReference>
<reference evidence="8" key="1">
    <citation type="submission" date="2021-04" db="EMBL/GenBank/DDBJ databases">
        <title>Genomic features of Candidatus Phytoplasma meliae isolate ChTYXIII (1SrXIII-G).</title>
        <authorList>
            <person name="Fernandez F.D."/>
            <person name="Conci L.R."/>
        </authorList>
    </citation>
    <scope>NUCLEOTIDE SEQUENCE [LARGE SCALE GENOMIC DNA]</scope>
    <source>
        <strain evidence="8">ChTYXIII-Mo</strain>
    </source>
</reference>